<protein>
    <recommendedName>
        <fullName evidence="2">Transmembrane protein TMEM132 C-terminal domain-containing protein</fullName>
    </recommendedName>
</protein>
<dbReference type="AlphaFoldDB" id="A0A9W9CJ42"/>
<feature type="transmembrane region" description="Helical" evidence="1">
    <location>
        <begin position="45"/>
        <end position="67"/>
    </location>
</feature>
<evidence type="ECO:0000313" key="3">
    <source>
        <dbReference type="EMBL" id="KAJ4365280.1"/>
    </source>
</evidence>
<name>A0A9W9CJ42_9PLEO</name>
<reference evidence="3" key="1">
    <citation type="submission" date="2022-10" db="EMBL/GenBank/DDBJ databases">
        <title>Tapping the CABI collections for fungal endophytes: first genome assemblies for Collariella, Neodidymelliopsis, Ascochyta clinopodiicola, Didymella pomorum, Didymosphaeria variabile, Neocosmospora piperis and Neocucurbitaria cava.</title>
        <authorList>
            <person name="Hill R."/>
        </authorList>
    </citation>
    <scope>NUCLEOTIDE SEQUENCE</scope>
    <source>
        <strain evidence="3">IMI 356814</strain>
    </source>
</reference>
<keyword evidence="1" id="KW-1133">Transmembrane helix</keyword>
<feature type="domain" description="Transmembrane protein TMEM132 C-terminal" evidence="2">
    <location>
        <begin position="29"/>
        <end position="83"/>
    </location>
</feature>
<accession>A0A9W9CJ42</accession>
<proteinExistence type="predicted"/>
<evidence type="ECO:0000259" key="2">
    <source>
        <dbReference type="Pfam" id="PF15706"/>
    </source>
</evidence>
<keyword evidence="1" id="KW-0812">Transmembrane</keyword>
<sequence length="151" mass="16210">MPQFADLVRHSILLARASNDNDNDTRIVINDDDTNDDSDHLRLEIGVIIAIVVAGLAIIGFIVACILKRRKRKQKRMARQEEHDITWYGAEDDVPRGINGRAAVGVALGGGQEGGVVGGKAKKVAFAFAHEGEAPPPSYEVVVKDSPGASK</sequence>
<dbReference type="Pfam" id="PF15706">
    <property type="entry name" value="TMEM132_C"/>
    <property type="match status" value="1"/>
</dbReference>
<evidence type="ECO:0000256" key="1">
    <source>
        <dbReference type="SAM" id="Phobius"/>
    </source>
</evidence>
<keyword evidence="4" id="KW-1185">Reference proteome</keyword>
<dbReference type="InterPro" id="IPR031436">
    <property type="entry name" value="TMEM132_C"/>
</dbReference>
<organism evidence="3 4">
    <name type="scientific">Neocucurbitaria cava</name>
    <dbReference type="NCBI Taxonomy" id="798079"/>
    <lineage>
        <taxon>Eukaryota</taxon>
        <taxon>Fungi</taxon>
        <taxon>Dikarya</taxon>
        <taxon>Ascomycota</taxon>
        <taxon>Pezizomycotina</taxon>
        <taxon>Dothideomycetes</taxon>
        <taxon>Pleosporomycetidae</taxon>
        <taxon>Pleosporales</taxon>
        <taxon>Pleosporineae</taxon>
        <taxon>Cucurbitariaceae</taxon>
        <taxon>Neocucurbitaria</taxon>
    </lineage>
</organism>
<comment type="caution">
    <text evidence="3">The sequence shown here is derived from an EMBL/GenBank/DDBJ whole genome shotgun (WGS) entry which is preliminary data.</text>
</comment>
<keyword evidence="1" id="KW-0472">Membrane</keyword>
<evidence type="ECO:0000313" key="4">
    <source>
        <dbReference type="Proteomes" id="UP001140560"/>
    </source>
</evidence>
<dbReference type="Proteomes" id="UP001140560">
    <property type="component" value="Unassembled WGS sequence"/>
</dbReference>
<dbReference type="EMBL" id="JAPEUY010000016">
    <property type="protein sequence ID" value="KAJ4365280.1"/>
    <property type="molecule type" value="Genomic_DNA"/>
</dbReference>
<gene>
    <name evidence="3" type="ORF">N0V83_008899</name>
</gene>